<dbReference type="AlphaFoldDB" id="U1MSH7"/>
<keyword evidence="1" id="KW-1133">Transmembrane helix</keyword>
<evidence type="ECO:0000313" key="2">
    <source>
        <dbReference type="EMBL" id="ERG93144.1"/>
    </source>
</evidence>
<name>U1MSH7_9EURY</name>
<dbReference type="STRING" id="1238424.J07HQW1_03202"/>
<keyword evidence="1" id="KW-0812">Transmembrane</keyword>
<protein>
    <submittedName>
        <fullName evidence="2">Uncharacterized protein</fullName>
    </submittedName>
</protein>
<dbReference type="HOGENOM" id="CLU_1212596_0_0_2"/>
<accession>U1MSH7</accession>
<sequence length="263" mass="27035">MNNAFYHLKIAVCMSASTNQYVPEFAVLVGVFLGLTAIISGIVLRWGLMATVCVCAVGSYPFIAFGVVRDTDPTTTIRPRWVLIIGTVIGILGAVGTFRATLGGQRPIAATISSLFIGFILISPPAGYAASYGVNINPFSPQMTAGGCLVIGLGCMFAGLFSLPLIGALLGAGVGVSGVVYATARGVAPTQQTKRRIAIISGAIGTAVALIGTIGMRSITNSGHINSGEWIFVGATIALTPSVYAALTGGQTSRQASSWPFSK</sequence>
<feature type="transmembrane region" description="Helical" evidence="1">
    <location>
        <begin position="21"/>
        <end position="42"/>
    </location>
</feature>
<evidence type="ECO:0000313" key="3">
    <source>
        <dbReference type="Proteomes" id="UP000030649"/>
    </source>
</evidence>
<feature type="transmembrane region" description="Helical" evidence="1">
    <location>
        <begin position="196"/>
        <end position="218"/>
    </location>
</feature>
<organism evidence="2 3">
    <name type="scientific">Haloquadratum walsbyi J07HQW1</name>
    <dbReference type="NCBI Taxonomy" id="1238424"/>
    <lineage>
        <taxon>Archaea</taxon>
        <taxon>Methanobacteriati</taxon>
        <taxon>Methanobacteriota</taxon>
        <taxon>Stenosarchaea group</taxon>
        <taxon>Halobacteria</taxon>
        <taxon>Halobacteriales</taxon>
        <taxon>Haloferacaceae</taxon>
        <taxon>Haloquadratum</taxon>
    </lineage>
</organism>
<gene>
    <name evidence="2" type="ORF">J07HQW1_03202</name>
</gene>
<proteinExistence type="predicted"/>
<keyword evidence="1" id="KW-0472">Membrane</keyword>
<feature type="transmembrane region" description="Helical" evidence="1">
    <location>
        <begin position="143"/>
        <end position="160"/>
    </location>
</feature>
<feature type="transmembrane region" description="Helical" evidence="1">
    <location>
        <begin position="108"/>
        <end position="131"/>
    </location>
</feature>
<feature type="transmembrane region" description="Helical" evidence="1">
    <location>
        <begin position="48"/>
        <end position="68"/>
    </location>
</feature>
<feature type="transmembrane region" description="Helical" evidence="1">
    <location>
        <begin position="166"/>
        <end position="184"/>
    </location>
</feature>
<feature type="transmembrane region" description="Helical" evidence="1">
    <location>
        <begin position="230"/>
        <end position="247"/>
    </location>
</feature>
<reference evidence="2 3" key="1">
    <citation type="journal article" date="2013" name="PLoS ONE">
        <title>Assembly-driven community genomics of a hypersaline microbial ecosystem.</title>
        <authorList>
            <person name="Podell S."/>
            <person name="Ugalde J.A."/>
            <person name="Narasingarao P."/>
            <person name="Banfield J.F."/>
            <person name="Heidelberg K.B."/>
            <person name="Allen E.E."/>
        </authorList>
    </citation>
    <scope>NUCLEOTIDE SEQUENCE [LARGE SCALE GENOMIC DNA]</scope>
    <source>
        <strain evidence="3">J07HQW1</strain>
    </source>
</reference>
<dbReference type="Proteomes" id="UP000030649">
    <property type="component" value="Unassembled WGS sequence"/>
</dbReference>
<dbReference type="EMBL" id="KE356560">
    <property type="protein sequence ID" value="ERG93144.1"/>
    <property type="molecule type" value="Genomic_DNA"/>
</dbReference>
<evidence type="ECO:0000256" key="1">
    <source>
        <dbReference type="SAM" id="Phobius"/>
    </source>
</evidence>
<feature type="transmembrane region" description="Helical" evidence="1">
    <location>
        <begin position="80"/>
        <end position="102"/>
    </location>
</feature>